<keyword evidence="8 9" id="KW-0472">Membrane</keyword>
<dbReference type="CDD" id="cd06261">
    <property type="entry name" value="TM_PBP2"/>
    <property type="match status" value="1"/>
</dbReference>
<evidence type="ECO:0000256" key="2">
    <source>
        <dbReference type="ARBA" id="ARBA00007069"/>
    </source>
</evidence>
<gene>
    <name evidence="12" type="ORF">SMCB_1142</name>
</gene>
<dbReference type="InterPro" id="IPR000515">
    <property type="entry name" value="MetI-like"/>
</dbReference>
<dbReference type="GO" id="GO:0006817">
    <property type="term" value="P:phosphate ion transport"/>
    <property type="evidence" value="ECO:0007669"/>
    <property type="project" value="UniProtKB-KW"/>
</dbReference>
<dbReference type="Pfam" id="PF00528">
    <property type="entry name" value="BPD_transp_1"/>
    <property type="match status" value="1"/>
</dbReference>
<feature type="domain" description="ABC transmembrane type-1" evidence="11">
    <location>
        <begin position="85"/>
        <end position="313"/>
    </location>
</feature>
<dbReference type="InterPro" id="IPR035906">
    <property type="entry name" value="MetI-like_sf"/>
</dbReference>
<evidence type="ECO:0000313" key="12">
    <source>
        <dbReference type="EMBL" id="BAO83370.1"/>
    </source>
</evidence>
<keyword evidence="5 10" id="KW-0592">Phosphate transport</keyword>
<comment type="function">
    <text evidence="10">Part of the binding-protein-dependent transport system for phosphate; probably responsible for the translocation of the substrate across the membrane.</text>
</comment>
<protein>
    <recommendedName>
        <fullName evidence="10">Phosphate transport system permease protein</fullName>
    </recommendedName>
</protein>
<sequence length="329" mass="35455">MSTPIQAHDLGHPHVLAIAKRQRLHDALFYRVSQAFAVLVLMALIGIIVTLFINAWPAFREFGFAFIWTAEWDVVNEQFGALMAIIGTLATSAIAMIIGVPLAFGIALFLSETCPVWLRRPLGTAVELLAAIPSIIYGMFGLFVFAPLFADYFQIPVQELMAGMPIIGAIFGGVPNGLGILAAGIILSFMVLPYMAAVTRDVFEVVPQILRESAYGLGATTTEVVRHVVMPYAFKGVVGAVMLGLGRALGETMAVTFVIGNAHRIPETINAPGVSITSALANEFAESFGMHMHTLFALGFLLFILTFVVLALARLLILRVEEGKGSKGY</sequence>
<dbReference type="PANTHER" id="PTHR30425">
    <property type="entry name" value="PHOSPHATE TRANSPORT SYSTEM PERMEASE PROTEIN PST"/>
    <property type="match status" value="1"/>
</dbReference>
<evidence type="ECO:0000256" key="5">
    <source>
        <dbReference type="ARBA" id="ARBA00022592"/>
    </source>
</evidence>
<dbReference type="NCBIfam" id="TIGR02138">
    <property type="entry name" value="phosphate_pstC"/>
    <property type="match status" value="1"/>
</dbReference>
<name>A0A060NPV8_9BURK</name>
<comment type="caution">
    <text evidence="10">Lacks conserved residue(s) required for the propagation of feature annotation.</text>
</comment>
<comment type="similarity">
    <text evidence="2 10">Belongs to the binding-protein-dependent transport system permease family. CysTW subfamily.</text>
</comment>
<evidence type="ECO:0000256" key="7">
    <source>
        <dbReference type="ARBA" id="ARBA00022989"/>
    </source>
</evidence>
<feature type="transmembrane region" description="Helical" evidence="9">
    <location>
        <begin position="122"/>
        <end position="146"/>
    </location>
</feature>
<dbReference type="HOGENOM" id="CLU_033621_1_3_4"/>
<feature type="transmembrane region" description="Helical" evidence="9">
    <location>
        <begin position="295"/>
        <end position="317"/>
    </location>
</feature>
<feature type="transmembrane region" description="Helical" evidence="9">
    <location>
        <begin position="28"/>
        <end position="59"/>
    </location>
</feature>
<dbReference type="AlphaFoldDB" id="A0A060NPV8"/>
<evidence type="ECO:0000256" key="3">
    <source>
        <dbReference type="ARBA" id="ARBA00022448"/>
    </source>
</evidence>
<dbReference type="EMBL" id="AP014569">
    <property type="protein sequence ID" value="BAO83370.1"/>
    <property type="molecule type" value="Genomic_DNA"/>
</dbReference>
<keyword evidence="4" id="KW-1003">Cell membrane</keyword>
<keyword evidence="6 9" id="KW-0812">Transmembrane</keyword>
<dbReference type="InterPro" id="IPR011864">
    <property type="entry name" value="Phosphate_PstC"/>
</dbReference>
<dbReference type="GO" id="GO:0005886">
    <property type="term" value="C:plasma membrane"/>
    <property type="evidence" value="ECO:0007669"/>
    <property type="project" value="UniProtKB-SubCell"/>
</dbReference>
<keyword evidence="3 9" id="KW-0813">Transport</keyword>
<evidence type="ECO:0000256" key="1">
    <source>
        <dbReference type="ARBA" id="ARBA00004651"/>
    </source>
</evidence>
<evidence type="ECO:0000256" key="4">
    <source>
        <dbReference type="ARBA" id="ARBA00022475"/>
    </source>
</evidence>
<organism evidence="12 13">
    <name type="scientific">Serpentinimonas maccroryi</name>
    <dbReference type="NCBI Taxonomy" id="1458426"/>
    <lineage>
        <taxon>Bacteria</taxon>
        <taxon>Pseudomonadati</taxon>
        <taxon>Pseudomonadota</taxon>
        <taxon>Betaproteobacteria</taxon>
        <taxon>Burkholderiales</taxon>
        <taxon>Comamonadaceae</taxon>
        <taxon>Serpentinimonas</taxon>
    </lineage>
</organism>
<dbReference type="RefSeq" id="WP_171820288.1">
    <property type="nucleotide sequence ID" value="NZ_AP014569.1"/>
</dbReference>
<keyword evidence="13" id="KW-1185">Reference proteome</keyword>
<dbReference type="STRING" id="1458426.SMCB_1142"/>
<keyword evidence="7 9" id="KW-1133">Transmembrane helix</keyword>
<dbReference type="SUPFAM" id="SSF161098">
    <property type="entry name" value="MetI-like"/>
    <property type="match status" value="1"/>
</dbReference>
<proteinExistence type="inferred from homology"/>
<dbReference type="Gene3D" id="1.10.3720.10">
    <property type="entry name" value="MetI-like"/>
    <property type="match status" value="1"/>
</dbReference>
<evidence type="ECO:0000256" key="10">
    <source>
        <dbReference type="RuleBase" id="RU363054"/>
    </source>
</evidence>
<evidence type="ECO:0000256" key="6">
    <source>
        <dbReference type="ARBA" id="ARBA00022692"/>
    </source>
</evidence>
<feature type="transmembrane region" description="Helical" evidence="9">
    <location>
        <begin position="79"/>
        <end position="110"/>
    </location>
</feature>
<feature type="transmembrane region" description="Helical" evidence="9">
    <location>
        <begin position="166"/>
        <end position="192"/>
    </location>
</feature>
<dbReference type="PANTHER" id="PTHR30425:SF1">
    <property type="entry name" value="PHOSPHATE TRANSPORT SYSTEM PERMEASE PROTEIN PSTC"/>
    <property type="match status" value="1"/>
</dbReference>
<dbReference type="PRINTS" id="PR00173">
    <property type="entry name" value="EDTRNSPORT"/>
</dbReference>
<evidence type="ECO:0000259" key="11">
    <source>
        <dbReference type="PROSITE" id="PS50928"/>
    </source>
</evidence>
<evidence type="ECO:0000256" key="8">
    <source>
        <dbReference type="ARBA" id="ARBA00023136"/>
    </source>
</evidence>
<dbReference type="InterPro" id="IPR051124">
    <property type="entry name" value="Phosphate_Transport_Permease"/>
</dbReference>
<reference evidence="12 13" key="1">
    <citation type="journal article" date="2014" name="Nat. Commun.">
        <title>Physiological and genomic features of highly alkaliphilic hydrogen-utilizing Betaproteobacteria from a continental serpentinizing site.</title>
        <authorList>
            <person name="Suzuki S."/>
            <person name="Kuenen J.G."/>
            <person name="Schipper K."/>
            <person name="van der Velde S."/>
            <person name="Ishii S."/>
            <person name="Wu A."/>
            <person name="Sorokin D.Y."/>
            <person name="Tenney A."/>
            <person name="Meng X.Y."/>
            <person name="Morrill P.L."/>
            <person name="Kamagata Y."/>
            <person name="Muyzer G."/>
            <person name="Nealson K.H."/>
        </authorList>
    </citation>
    <scope>NUCLEOTIDE SEQUENCE [LARGE SCALE GENOMIC DNA]</scope>
    <source>
        <strain evidence="12 13">B1</strain>
    </source>
</reference>
<dbReference type="Proteomes" id="UP000066014">
    <property type="component" value="Chromosome"/>
</dbReference>
<keyword evidence="10" id="KW-0997">Cell inner membrane</keyword>
<evidence type="ECO:0000256" key="9">
    <source>
        <dbReference type="RuleBase" id="RU363032"/>
    </source>
</evidence>
<accession>A0A060NPV8</accession>
<comment type="subcellular location">
    <subcellularLocation>
        <location evidence="10">Cell inner membrane</location>
        <topology evidence="10">Multi-pass membrane protein</topology>
    </subcellularLocation>
    <subcellularLocation>
        <location evidence="1 9">Cell membrane</location>
        <topology evidence="1 9">Multi-pass membrane protein</topology>
    </subcellularLocation>
</comment>
<dbReference type="PROSITE" id="PS50928">
    <property type="entry name" value="ABC_TM1"/>
    <property type="match status" value="1"/>
</dbReference>
<dbReference type="GO" id="GO:0005315">
    <property type="term" value="F:phosphate transmembrane transporter activity"/>
    <property type="evidence" value="ECO:0007669"/>
    <property type="project" value="InterPro"/>
</dbReference>
<evidence type="ECO:0000313" key="13">
    <source>
        <dbReference type="Proteomes" id="UP000066014"/>
    </source>
</evidence>
<dbReference type="KEGG" id="cbab:SMCB_1142"/>